<evidence type="ECO:0000313" key="2">
    <source>
        <dbReference type="EMBL" id="GMN28730.1"/>
    </source>
</evidence>
<gene>
    <name evidence="2" type="ORF">TIFTF001_041216</name>
</gene>
<dbReference type="Proteomes" id="UP001187192">
    <property type="component" value="Unassembled WGS sequence"/>
</dbReference>
<keyword evidence="3" id="KW-1185">Reference proteome</keyword>
<keyword evidence="1" id="KW-0812">Transmembrane</keyword>
<dbReference type="AlphaFoldDB" id="A0AA87ZA77"/>
<comment type="caution">
    <text evidence="2">The sequence shown here is derived from an EMBL/GenBank/DDBJ whole genome shotgun (WGS) entry which is preliminary data.</text>
</comment>
<evidence type="ECO:0000256" key="1">
    <source>
        <dbReference type="SAM" id="Phobius"/>
    </source>
</evidence>
<dbReference type="Gramene" id="FCD_00018927-RA">
    <property type="protein sequence ID" value="FCD_00018927-RA:cds"/>
    <property type="gene ID" value="FCD_00018927"/>
</dbReference>
<sequence>MERGSSTIIHPEAEDEQPVPVTIVEDSNLVPVSHVVLPPVEAPAPAPAMVVLLRRILNHQVQIVKVIVLVFFSFVVGFVFGLALVLELLPRGK</sequence>
<reference evidence="2" key="1">
    <citation type="submission" date="2023-07" db="EMBL/GenBank/DDBJ databases">
        <title>draft genome sequence of fig (Ficus carica).</title>
        <authorList>
            <person name="Takahashi T."/>
            <person name="Nishimura K."/>
        </authorList>
    </citation>
    <scope>NUCLEOTIDE SEQUENCE</scope>
</reference>
<evidence type="ECO:0000313" key="3">
    <source>
        <dbReference type="Proteomes" id="UP001187192"/>
    </source>
</evidence>
<accession>A0AA87ZA77</accession>
<name>A0AA87ZA77_FICCA</name>
<dbReference type="EMBL" id="BTGU01001749">
    <property type="protein sequence ID" value="GMN28730.1"/>
    <property type="molecule type" value="Genomic_DNA"/>
</dbReference>
<feature type="transmembrane region" description="Helical" evidence="1">
    <location>
        <begin position="63"/>
        <end position="86"/>
    </location>
</feature>
<keyword evidence="1" id="KW-0472">Membrane</keyword>
<protein>
    <submittedName>
        <fullName evidence="2">Uncharacterized protein</fullName>
    </submittedName>
</protein>
<organism evidence="2 3">
    <name type="scientific">Ficus carica</name>
    <name type="common">Common fig</name>
    <dbReference type="NCBI Taxonomy" id="3494"/>
    <lineage>
        <taxon>Eukaryota</taxon>
        <taxon>Viridiplantae</taxon>
        <taxon>Streptophyta</taxon>
        <taxon>Embryophyta</taxon>
        <taxon>Tracheophyta</taxon>
        <taxon>Spermatophyta</taxon>
        <taxon>Magnoliopsida</taxon>
        <taxon>eudicotyledons</taxon>
        <taxon>Gunneridae</taxon>
        <taxon>Pentapetalae</taxon>
        <taxon>rosids</taxon>
        <taxon>fabids</taxon>
        <taxon>Rosales</taxon>
        <taxon>Moraceae</taxon>
        <taxon>Ficeae</taxon>
        <taxon>Ficus</taxon>
    </lineage>
</organism>
<keyword evidence="1" id="KW-1133">Transmembrane helix</keyword>
<proteinExistence type="predicted"/>